<dbReference type="InterPro" id="IPR001907">
    <property type="entry name" value="ClpP"/>
</dbReference>
<evidence type="ECO:0000313" key="8">
    <source>
        <dbReference type="Proteomes" id="UP001575181"/>
    </source>
</evidence>
<keyword evidence="3" id="KW-0378">Hydrolase</keyword>
<dbReference type="PANTHER" id="PTHR42987">
    <property type="entry name" value="PEPTIDASE S49"/>
    <property type="match status" value="1"/>
</dbReference>
<dbReference type="InterPro" id="IPR002142">
    <property type="entry name" value="Peptidase_S49"/>
</dbReference>
<dbReference type="InterPro" id="IPR004635">
    <property type="entry name" value="Pept_S49_SppA"/>
</dbReference>
<evidence type="ECO:0000256" key="2">
    <source>
        <dbReference type="ARBA" id="ARBA00022670"/>
    </source>
</evidence>
<keyword evidence="5" id="KW-1133">Transmembrane helix</keyword>
<dbReference type="Gene3D" id="3.90.226.10">
    <property type="entry name" value="2-enoyl-CoA Hydratase, Chain A, domain 1"/>
    <property type="match status" value="1"/>
</dbReference>
<keyword evidence="5" id="KW-0812">Transmembrane</keyword>
<evidence type="ECO:0000313" key="7">
    <source>
        <dbReference type="EMBL" id="MFA9462341.1"/>
    </source>
</evidence>
<keyword evidence="5" id="KW-0472">Membrane</keyword>
<reference evidence="7 8" key="1">
    <citation type="submission" date="2024-08" db="EMBL/GenBank/DDBJ databases">
        <title>Whole-genome sequencing of halo(alkali)philic microorganisms from hypersaline lakes.</title>
        <authorList>
            <person name="Sorokin D.Y."/>
            <person name="Merkel A.Y."/>
            <person name="Messina E."/>
            <person name="Yakimov M."/>
        </authorList>
    </citation>
    <scope>NUCLEOTIDE SEQUENCE [LARGE SCALE GENOMIC DNA]</scope>
    <source>
        <strain evidence="7 8">Cl-TMA</strain>
    </source>
</reference>
<dbReference type="InterPro" id="IPR029045">
    <property type="entry name" value="ClpP/crotonase-like_dom_sf"/>
</dbReference>
<comment type="similarity">
    <text evidence="1">Belongs to the peptidase S49 family.</text>
</comment>
<sequence length="295" mass="31520">MTADHRSRRRSKDSKAAWLTGGLLFLIASGLLGIFSGGDSISSRPHLAQVAVEGPIMNAEPTVSLLEKAREASHIRGVLLRVNSPGGSVGASEAIYQAVARLSEKKPVAVSMGGLAASGGYMVALGGDRIFALDSTLTGSIGVIMMSTGVFPLLDKIGVVPRIIKSGRFKDAGSPLREMSEADRAYLQSMVDELHKQFVQLVAKERGMDVQEARPLANGRVFSGQQAQSEGLIDALGGEQTAEAWLRAQAELGPDAPLEELQPPEDWIQELMPAGLIGWLQMRLSPEPRYLYMGG</sequence>
<dbReference type="InterPro" id="IPR047272">
    <property type="entry name" value="S49_SppA_C"/>
</dbReference>
<dbReference type="CDD" id="cd07023">
    <property type="entry name" value="S49_Sppa_N_C"/>
    <property type="match status" value="1"/>
</dbReference>
<gene>
    <name evidence="7" type="primary">sppA</name>
    <name evidence="7" type="ORF">ACERLL_16120</name>
</gene>
<dbReference type="NCBIfam" id="TIGR00706">
    <property type="entry name" value="SppA_dom"/>
    <property type="match status" value="1"/>
</dbReference>
<evidence type="ECO:0000256" key="4">
    <source>
        <dbReference type="ARBA" id="ARBA00022825"/>
    </source>
</evidence>
<evidence type="ECO:0000259" key="6">
    <source>
        <dbReference type="Pfam" id="PF01343"/>
    </source>
</evidence>
<proteinExistence type="inferred from homology"/>
<evidence type="ECO:0000256" key="3">
    <source>
        <dbReference type="ARBA" id="ARBA00022801"/>
    </source>
</evidence>
<dbReference type="PRINTS" id="PR00127">
    <property type="entry name" value="CLPPROTEASEP"/>
</dbReference>
<evidence type="ECO:0000256" key="5">
    <source>
        <dbReference type="SAM" id="Phobius"/>
    </source>
</evidence>
<dbReference type="Pfam" id="PF01343">
    <property type="entry name" value="Peptidase_S49"/>
    <property type="match status" value="1"/>
</dbReference>
<feature type="domain" description="Peptidase S49" evidence="6">
    <location>
        <begin position="101"/>
        <end position="252"/>
    </location>
</feature>
<evidence type="ECO:0000256" key="1">
    <source>
        <dbReference type="ARBA" id="ARBA00008683"/>
    </source>
</evidence>
<dbReference type="RefSeq" id="WP_373657131.1">
    <property type="nucleotide sequence ID" value="NZ_JBGUAW010000012.1"/>
</dbReference>
<name>A0ABV4U0M8_9GAMM</name>
<protein>
    <submittedName>
        <fullName evidence="7">Signal peptide peptidase SppA</fullName>
    </submittedName>
</protein>
<accession>A0ABV4U0M8</accession>
<feature type="transmembrane region" description="Helical" evidence="5">
    <location>
        <begin position="16"/>
        <end position="35"/>
    </location>
</feature>
<dbReference type="SUPFAM" id="SSF52096">
    <property type="entry name" value="ClpP/crotonase"/>
    <property type="match status" value="1"/>
</dbReference>
<keyword evidence="2" id="KW-0645">Protease</keyword>
<dbReference type="Gene3D" id="6.20.330.10">
    <property type="match status" value="1"/>
</dbReference>
<dbReference type="PANTHER" id="PTHR42987:SF4">
    <property type="entry name" value="PROTEASE SOHB-RELATED"/>
    <property type="match status" value="1"/>
</dbReference>
<keyword evidence="4" id="KW-0720">Serine protease</keyword>
<organism evidence="7 8">
    <name type="scientific">Thiohalorhabdus methylotrophus</name>
    <dbReference type="NCBI Taxonomy" id="3242694"/>
    <lineage>
        <taxon>Bacteria</taxon>
        <taxon>Pseudomonadati</taxon>
        <taxon>Pseudomonadota</taxon>
        <taxon>Gammaproteobacteria</taxon>
        <taxon>Thiohalorhabdales</taxon>
        <taxon>Thiohalorhabdaceae</taxon>
        <taxon>Thiohalorhabdus</taxon>
    </lineage>
</organism>
<keyword evidence="8" id="KW-1185">Reference proteome</keyword>
<comment type="caution">
    <text evidence="7">The sequence shown here is derived from an EMBL/GenBank/DDBJ whole genome shotgun (WGS) entry which is preliminary data.</text>
</comment>
<dbReference type="EMBL" id="JBGUAW010000012">
    <property type="protein sequence ID" value="MFA9462341.1"/>
    <property type="molecule type" value="Genomic_DNA"/>
</dbReference>
<dbReference type="Proteomes" id="UP001575181">
    <property type="component" value="Unassembled WGS sequence"/>
</dbReference>